<dbReference type="AlphaFoldDB" id="A0AAV7KWF4"/>
<dbReference type="Proteomes" id="UP001066276">
    <property type="component" value="Chromosome 12"/>
</dbReference>
<comment type="caution">
    <text evidence="1">The sequence shown here is derived from an EMBL/GenBank/DDBJ whole genome shotgun (WGS) entry which is preliminary data.</text>
</comment>
<proteinExistence type="predicted"/>
<protein>
    <submittedName>
        <fullName evidence="1">Uncharacterized protein</fullName>
    </submittedName>
</protein>
<keyword evidence="2" id="KW-1185">Reference proteome</keyword>
<accession>A0AAV7KWF4</accession>
<dbReference type="EMBL" id="JANPWB010000016">
    <property type="protein sequence ID" value="KAJ1081318.1"/>
    <property type="molecule type" value="Genomic_DNA"/>
</dbReference>
<sequence>MALLVVERTVCHEEGQVKTGPKNWTDVNGHCGSRAVAEIVIVEARPLLGSSPWKPGRCWDHLHGSQAVAGIIAMEASPLLGSSPWTPGRCWDHRHGSWPIAGIIAMEAGPLLGSSPWKLARCWDSPRSQDQVSPSNDLLLGVFK</sequence>
<organism evidence="1 2">
    <name type="scientific">Pleurodeles waltl</name>
    <name type="common">Iberian ribbed newt</name>
    <dbReference type="NCBI Taxonomy" id="8319"/>
    <lineage>
        <taxon>Eukaryota</taxon>
        <taxon>Metazoa</taxon>
        <taxon>Chordata</taxon>
        <taxon>Craniata</taxon>
        <taxon>Vertebrata</taxon>
        <taxon>Euteleostomi</taxon>
        <taxon>Amphibia</taxon>
        <taxon>Batrachia</taxon>
        <taxon>Caudata</taxon>
        <taxon>Salamandroidea</taxon>
        <taxon>Salamandridae</taxon>
        <taxon>Pleurodelinae</taxon>
        <taxon>Pleurodeles</taxon>
    </lineage>
</organism>
<name>A0AAV7KWF4_PLEWA</name>
<reference evidence="1" key="1">
    <citation type="journal article" date="2022" name="bioRxiv">
        <title>Sequencing and chromosome-scale assembly of the giantPleurodeles waltlgenome.</title>
        <authorList>
            <person name="Brown T."/>
            <person name="Elewa A."/>
            <person name="Iarovenko S."/>
            <person name="Subramanian E."/>
            <person name="Araus A.J."/>
            <person name="Petzold A."/>
            <person name="Susuki M."/>
            <person name="Suzuki K.-i.T."/>
            <person name="Hayashi T."/>
            <person name="Toyoda A."/>
            <person name="Oliveira C."/>
            <person name="Osipova E."/>
            <person name="Leigh N.D."/>
            <person name="Simon A."/>
            <person name="Yun M.H."/>
        </authorList>
    </citation>
    <scope>NUCLEOTIDE SEQUENCE</scope>
    <source>
        <strain evidence="1">20211129_DDA</strain>
        <tissue evidence="1">Liver</tissue>
    </source>
</reference>
<evidence type="ECO:0000313" key="2">
    <source>
        <dbReference type="Proteomes" id="UP001066276"/>
    </source>
</evidence>
<evidence type="ECO:0000313" key="1">
    <source>
        <dbReference type="EMBL" id="KAJ1081318.1"/>
    </source>
</evidence>
<gene>
    <name evidence="1" type="ORF">NDU88_001500</name>
</gene>